<name>A0A2R6X2T0_MARPO</name>
<evidence type="ECO:0000256" key="1">
    <source>
        <dbReference type="SAM" id="MobiDB-lite"/>
    </source>
</evidence>
<organism evidence="2 3">
    <name type="scientific">Marchantia polymorpha</name>
    <name type="common">Common liverwort</name>
    <name type="synonym">Marchantia aquatica</name>
    <dbReference type="NCBI Taxonomy" id="3197"/>
    <lineage>
        <taxon>Eukaryota</taxon>
        <taxon>Viridiplantae</taxon>
        <taxon>Streptophyta</taxon>
        <taxon>Embryophyta</taxon>
        <taxon>Marchantiophyta</taxon>
        <taxon>Marchantiopsida</taxon>
        <taxon>Marchantiidae</taxon>
        <taxon>Marchantiales</taxon>
        <taxon>Marchantiaceae</taxon>
        <taxon>Marchantia</taxon>
    </lineage>
</organism>
<dbReference type="EMBL" id="KZ772712">
    <property type="protein sequence ID" value="PTQ40415.1"/>
    <property type="molecule type" value="Genomic_DNA"/>
</dbReference>
<evidence type="ECO:0000313" key="2">
    <source>
        <dbReference type="EMBL" id="PTQ40415.1"/>
    </source>
</evidence>
<dbReference type="Proteomes" id="UP000244005">
    <property type="component" value="Unassembled WGS sequence"/>
</dbReference>
<feature type="region of interest" description="Disordered" evidence="1">
    <location>
        <begin position="120"/>
        <end position="141"/>
    </location>
</feature>
<proteinExistence type="predicted"/>
<protein>
    <submittedName>
        <fullName evidence="2">Uncharacterized protein</fullName>
    </submittedName>
</protein>
<sequence>MCVGYSVSFEGGGLRWVWRALGLWHEDKSGSVLSSSAAPCGVVEMVMDSQVGSGDSLCSCSSPMLSLSRGARRALRMFPVVPSASRHRLQFQFHMFWSKDHCVRSHSQSPVEILISPSISSKPSNVVGKPRLPSYINKSKR</sequence>
<accession>A0A2R6X2T0</accession>
<gene>
    <name evidence="2" type="ORF">MARPO_0040s0087</name>
</gene>
<evidence type="ECO:0000313" key="3">
    <source>
        <dbReference type="Proteomes" id="UP000244005"/>
    </source>
</evidence>
<dbReference type="Gramene" id="Mp2g21270.1">
    <property type="protein sequence ID" value="Mp2g21270.1.cds"/>
    <property type="gene ID" value="Mp2g21270"/>
</dbReference>
<reference evidence="3" key="1">
    <citation type="journal article" date="2017" name="Cell">
        <title>Insights into land plant evolution garnered from the Marchantia polymorpha genome.</title>
        <authorList>
            <person name="Bowman J.L."/>
            <person name="Kohchi T."/>
            <person name="Yamato K.T."/>
            <person name="Jenkins J."/>
            <person name="Shu S."/>
            <person name="Ishizaki K."/>
            <person name="Yamaoka S."/>
            <person name="Nishihama R."/>
            <person name="Nakamura Y."/>
            <person name="Berger F."/>
            <person name="Adam C."/>
            <person name="Aki S.S."/>
            <person name="Althoff F."/>
            <person name="Araki T."/>
            <person name="Arteaga-Vazquez M.A."/>
            <person name="Balasubrmanian S."/>
            <person name="Barry K."/>
            <person name="Bauer D."/>
            <person name="Boehm C.R."/>
            <person name="Briginshaw L."/>
            <person name="Caballero-Perez J."/>
            <person name="Catarino B."/>
            <person name="Chen F."/>
            <person name="Chiyoda S."/>
            <person name="Chovatia M."/>
            <person name="Davies K.M."/>
            <person name="Delmans M."/>
            <person name="Demura T."/>
            <person name="Dierschke T."/>
            <person name="Dolan L."/>
            <person name="Dorantes-Acosta A.E."/>
            <person name="Eklund D.M."/>
            <person name="Florent S.N."/>
            <person name="Flores-Sandoval E."/>
            <person name="Fujiyama A."/>
            <person name="Fukuzawa H."/>
            <person name="Galik B."/>
            <person name="Grimanelli D."/>
            <person name="Grimwood J."/>
            <person name="Grossniklaus U."/>
            <person name="Hamada T."/>
            <person name="Haseloff J."/>
            <person name="Hetherington A.J."/>
            <person name="Higo A."/>
            <person name="Hirakawa Y."/>
            <person name="Hundley H.N."/>
            <person name="Ikeda Y."/>
            <person name="Inoue K."/>
            <person name="Inoue S.I."/>
            <person name="Ishida S."/>
            <person name="Jia Q."/>
            <person name="Kakita M."/>
            <person name="Kanazawa T."/>
            <person name="Kawai Y."/>
            <person name="Kawashima T."/>
            <person name="Kennedy M."/>
            <person name="Kinose K."/>
            <person name="Kinoshita T."/>
            <person name="Kohara Y."/>
            <person name="Koide E."/>
            <person name="Komatsu K."/>
            <person name="Kopischke S."/>
            <person name="Kubo M."/>
            <person name="Kyozuka J."/>
            <person name="Lagercrantz U."/>
            <person name="Lin S.S."/>
            <person name="Lindquist E."/>
            <person name="Lipzen A.M."/>
            <person name="Lu C.W."/>
            <person name="De Luna E."/>
            <person name="Martienssen R.A."/>
            <person name="Minamino N."/>
            <person name="Mizutani M."/>
            <person name="Mizutani M."/>
            <person name="Mochizuki N."/>
            <person name="Monte I."/>
            <person name="Mosher R."/>
            <person name="Nagasaki H."/>
            <person name="Nakagami H."/>
            <person name="Naramoto S."/>
            <person name="Nishitani K."/>
            <person name="Ohtani M."/>
            <person name="Okamoto T."/>
            <person name="Okumura M."/>
            <person name="Phillips J."/>
            <person name="Pollak B."/>
            <person name="Reinders A."/>
            <person name="Rovekamp M."/>
            <person name="Sano R."/>
            <person name="Sawa S."/>
            <person name="Schmid M.W."/>
            <person name="Shirakawa M."/>
            <person name="Solano R."/>
            <person name="Spunde A."/>
            <person name="Suetsugu N."/>
            <person name="Sugano S."/>
            <person name="Sugiyama A."/>
            <person name="Sun R."/>
            <person name="Suzuki Y."/>
            <person name="Takenaka M."/>
            <person name="Takezawa D."/>
            <person name="Tomogane H."/>
            <person name="Tsuzuki M."/>
            <person name="Ueda T."/>
            <person name="Umeda M."/>
            <person name="Ward J.M."/>
            <person name="Watanabe Y."/>
            <person name="Yazaki K."/>
            <person name="Yokoyama R."/>
            <person name="Yoshitake Y."/>
            <person name="Yotsui I."/>
            <person name="Zachgo S."/>
            <person name="Schmutz J."/>
        </authorList>
    </citation>
    <scope>NUCLEOTIDE SEQUENCE [LARGE SCALE GENOMIC DNA]</scope>
    <source>
        <strain evidence="3">Tak-1</strain>
    </source>
</reference>
<keyword evidence="3" id="KW-1185">Reference proteome</keyword>
<dbReference type="AlphaFoldDB" id="A0A2R6X2T0"/>